<accession>A0A1B0ZFD8</accession>
<feature type="compositionally biased region" description="Polar residues" evidence="1">
    <location>
        <begin position="175"/>
        <end position="191"/>
    </location>
</feature>
<evidence type="ECO:0000256" key="1">
    <source>
        <dbReference type="SAM" id="MobiDB-lite"/>
    </source>
</evidence>
<dbReference type="KEGG" id="dva:DAD186_00910"/>
<sequence length="191" mass="21013">MKLNILFSEVDSSIEYAEWQMSEMEHVKSFTEETTQAAASALSHSPFSAIMVERCLQFFVLNEVDHCYNRASINMEATREAVGHYADGDQQMSENSSQAMNSLNIPDMPGVNTSGTQGIPYIEGPIDVSKPYEFSNDVPLLTSETLPGAFNQSLQTEDPSHPPVCTPEDAGPFKYQTSPNFKSTSPQTSGE</sequence>
<name>A0A1B0ZFD8_9MICO</name>
<dbReference type="STRING" id="1630135.DAD186_00910"/>
<evidence type="ECO:0000313" key="2">
    <source>
        <dbReference type="EMBL" id="ANP26650.1"/>
    </source>
</evidence>
<gene>
    <name evidence="2" type="ORF">DAD186_00910</name>
</gene>
<protein>
    <submittedName>
        <fullName evidence="2">Uncharacterized protein</fullName>
    </submittedName>
</protein>
<dbReference type="RefSeq" id="WP_065247047.1">
    <property type="nucleotide sequence ID" value="NZ_CP012117.1"/>
</dbReference>
<reference evidence="2 3" key="1">
    <citation type="submission" date="2015-06" db="EMBL/GenBank/DDBJ databases">
        <title>Investigation of pathophysiology for high-risk pregnancy and development of treatment modality based on it.</title>
        <authorList>
            <person name="Kim B.-C."/>
            <person name="Lim S."/>
        </authorList>
    </citation>
    <scope>NUCLEOTIDE SEQUENCE [LARGE SCALE GENOMIC DNA]</scope>
    <source>
        <strain evidence="2 3">AD1-86</strain>
    </source>
</reference>
<evidence type="ECO:0000313" key="3">
    <source>
        <dbReference type="Proteomes" id="UP000092596"/>
    </source>
</evidence>
<feature type="region of interest" description="Disordered" evidence="1">
    <location>
        <begin position="151"/>
        <end position="191"/>
    </location>
</feature>
<organism evidence="2 3">
    <name type="scientific">Dermabacter vaginalis</name>
    <dbReference type="NCBI Taxonomy" id="1630135"/>
    <lineage>
        <taxon>Bacteria</taxon>
        <taxon>Bacillati</taxon>
        <taxon>Actinomycetota</taxon>
        <taxon>Actinomycetes</taxon>
        <taxon>Micrococcales</taxon>
        <taxon>Dermabacteraceae</taxon>
        <taxon>Dermabacter</taxon>
    </lineage>
</organism>
<proteinExistence type="predicted"/>
<dbReference type="Proteomes" id="UP000092596">
    <property type="component" value="Chromosome"/>
</dbReference>
<dbReference type="AlphaFoldDB" id="A0A1B0ZFD8"/>
<dbReference type="EMBL" id="CP012117">
    <property type="protein sequence ID" value="ANP26650.1"/>
    <property type="molecule type" value="Genomic_DNA"/>
</dbReference>